<evidence type="ECO:0000256" key="5">
    <source>
        <dbReference type="SAM" id="MobiDB-lite"/>
    </source>
</evidence>
<evidence type="ECO:0000256" key="2">
    <source>
        <dbReference type="ARBA" id="ARBA00007175"/>
    </source>
</evidence>
<dbReference type="AlphaFoldDB" id="A0AA40CFF3"/>
<dbReference type="EMBL" id="JAULSR010000001">
    <property type="protein sequence ID" value="KAK0636290.1"/>
    <property type="molecule type" value="Genomic_DNA"/>
</dbReference>
<evidence type="ECO:0000256" key="4">
    <source>
        <dbReference type="ARBA" id="ARBA00023242"/>
    </source>
</evidence>
<organism evidence="6 7">
    <name type="scientific">Bombardia bombarda</name>
    <dbReference type="NCBI Taxonomy" id="252184"/>
    <lineage>
        <taxon>Eukaryota</taxon>
        <taxon>Fungi</taxon>
        <taxon>Dikarya</taxon>
        <taxon>Ascomycota</taxon>
        <taxon>Pezizomycotina</taxon>
        <taxon>Sordariomycetes</taxon>
        <taxon>Sordariomycetidae</taxon>
        <taxon>Sordariales</taxon>
        <taxon>Lasiosphaeriaceae</taxon>
        <taxon>Bombardia</taxon>
    </lineage>
</organism>
<dbReference type="Proteomes" id="UP001174934">
    <property type="component" value="Unassembled WGS sequence"/>
</dbReference>
<comment type="similarity">
    <text evidence="2">Belongs to the RRP17 family.</text>
</comment>
<dbReference type="PANTHER" id="PTHR14577">
    <property type="entry name" value="NUCLEOLAR PROTEIN 12"/>
    <property type="match status" value="1"/>
</dbReference>
<gene>
    <name evidence="6" type="ORF">B0T17DRAFT_551491</name>
</gene>
<accession>A0AA40CFF3</accession>
<evidence type="ECO:0000256" key="3">
    <source>
        <dbReference type="ARBA" id="ARBA00023054"/>
    </source>
</evidence>
<feature type="compositionally biased region" description="Basic and acidic residues" evidence="5">
    <location>
        <begin position="160"/>
        <end position="182"/>
    </location>
</feature>
<dbReference type="GO" id="GO:0005730">
    <property type="term" value="C:nucleolus"/>
    <property type="evidence" value="ECO:0007669"/>
    <property type="project" value="UniProtKB-SubCell"/>
</dbReference>
<feature type="compositionally biased region" description="Basic and acidic residues" evidence="5">
    <location>
        <begin position="190"/>
        <end position="204"/>
    </location>
</feature>
<comment type="subcellular location">
    <subcellularLocation>
        <location evidence="1">Nucleus</location>
        <location evidence="1">Nucleolus</location>
    </subcellularLocation>
</comment>
<proteinExistence type="inferred from homology"/>
<feature type="non-terminal residue" evidence="6">
    <location>
        <position position="211"/>
    </location>
</feature>
<feature type="region of interest" description="Disordered" evidence="5">
    <location>
        <begin position="101"/>
        <end position="129"/>
    </location>
</feature>
<keyword evidence="7" id="KW-1185">Reference proteome</keyword>
<keyword evidence="4" id="KW-0539">Nucleus</keyword>
<evidence type="ECO:0000256" key="1">
    <source>
        <dbReference type="ARBA" id="ARBA00004604"/>
    </source>
</evidence>
<dbReference type="Pfam" id="PF09805">
    <property type="entry name" value="Nop25"/>
    <property type="match status" value="1"/>
</dbReference>
<reference evidence="6" key="1">
    <citation type="submission" date="2023-06" db="EMBL/GenBank/DDBJ databases">
        <title>Genome-scale phylogeny and comparative genomics of the fungal order Sordariales.</title>
        <authorList>
            <consortium name="Lawrence Berkeley National Laboratory"/>
            <person name="Hensen N."/>
            <person name="Bonometti L."/>
            <person name="Westerberg I."/>
            <person name="Brannstrom I.O."/>
            <person name="Guillou S."/>
            <person name="Cros-Aarteil S."/>
            <person name="Calhoun S."/>
            <person name="Haridas S."/>
            <person name="Kuo A."/>
            <person name="Mondo S."/>
            <person name="Pangilinan J."/>
            <person name="Riley R."/>
            <person name="LaButti K."/>
            <person name="Andreopoulos B."/>
            <person name="Lipzen A."/>
            <person name="Chen C."/>
            <person name="Yanf M."/>
            <person name="Daum C."/>
            <person name="Ng V."/>
            <person name="Clum A."/>
            <person name="Steindorff A."/>
            <person name="Ohm R."/>
            <person name="Martin F."/>
            <person name="Silar P."/>
            <person name="Natvig D."/>
            <person name="Lalanne C."/>
            <person name="Gautier V."/>
            <person name="Ament-velasquez S.L."/>
            <person name="Kruys A."/>
            <person name="Hutchinson M.I."/>
            <person name="Powell A.J."/>
            <person name="Barry K."/>
            <person name="Miller A.N."/>
            <person name="Grigoriev I.V."/>
            <person name="Debuchy R."/>
            <person name="Gladieux P."/>
            <person name="Thoren M.H."/>
            <person name="Johannesson H."/>
        </authorList>
    </citation>
    <scope>NUCLEOTIDE SEQUENCE</scope>
    <source>
        <strain evidence="6">SMH3391-2</strain>
    </source>
</reference>
<evidence type="ECO:0000313" key="7">
    <source>
        <dbReference type="Proteomes" id="UP001174934"/>
    </source>
</evidence>
<keyword evidence="3" id="KW-0175">Coiled coil</keyword>
<protein>
    <submittedName>
        <fullName evidence="6">Nucleolar protein 12-domain-containing protein</fullName>
    </submittedName>
</protein>
<comment type="caution">
    <text evidence="6">The sequence shown here is derived from an EMBL/GenBank/DDBJ whole genome shotgun (WGS) entry which is preliminary data.</text>
</comment>
<dbReference type="InterPro" id="IPR019186">
    <property type="entry name" value="Nucleolar_protein_12"/>
</dbReference>
<dbReference type="PANTHER" id="PTHR14577:SF0">
    <property type="entry name" value="NUCLEOLAR PROTEIN 12"/>
    <property type="match status" value="1"/>
</dbReference>
<dbReference type="GO" id="GO:0019843">
    <property type="term" value="F:rRNA binding"/>
    <property type="evidence" value="ECO:0007669"/>
    <property type="project" value="TreeGrafter"/>
</dbReference>
<sequence>MFAVPRQKRPLLIPTPKKRKASHKIEEISFDRDARAEYLSGFRKRKLGRIKEAQRLAEEEAKKERILVRKQIREERKQQVEEHVQTINKILEQAAYVSQEGLEGSDDEWGGIADKDTAIPEAPPVDHEEEYIDEDRYTTVTVEAVNVDKDGMHKPTISTGEKDGDKSGYEAKEQEPQRPKKEWPKKKQKFRYETKHERKITERKVKAKKDK</sequence>
<feature type="region of interest" description="Disordered" evidence="5">
    <location>
        <begin position="147"/>
        <end position="211"/>
    </location>
</feature>
<name>A0AA40CFF3_9PEZI</name>
<evidence type="ECO:0000313" key="6">
    <source>
        <dbReference type="EMBL" id="KAK0636290.1"/>
    </source>
</evidence>